<dbReference type="Pfam" id="PF13884">
    <property type="entry name" value="Peptidase_S74"/>
    <property type="match status" value="1"/>
</dbReference>
<organism evidence="2 3">
    <name type="scientific">Psychroserpens burtonensis</name>
    <dbReference type="NCBI Taxonomy" id="49278"/>
    <lineage>
        <taxon>Bacteria</taxon>
        <taxon>Pseudomonadati</taxon>
        <taxon>Bacteroidota</taxon>
        <taxon>Flavobacteriia</taxon>
        <taxon>Flavobacteriales</taxon>
        <taxon>Flavobacteriaceae</taxon>
        <taxon>Psychroserpens</taxon>
    </lineage>
</organism>
<gene>
    <name evidence="2" type="ORF">ES692_03910</name>
</gene>
<protein>
    <submittedName>
        <fullName evidence="2">Tail fiber domain-containing protein</fullName>
    </submittedName>
</protein>
<dbReference type="EMBL" id="VOSB01000004">
    <property type="protein sequence ID" value="TXE19436.1"/>
    <property type="molecule type" value="Genomic_DNA"/>
</dbReference>
<keyword evidence="3" id="KW-1185">Reference proteome</keyword>
<dbReference type="InterPro" id="IPR036388">
    <property type="entry name" value="WH-like_DNA-bd_sf"/>
</dbReference>
<dbReference type="Proteomes" id="UP000321938">
    <property type="component" value="Unassembled WGS sequence"/>
</dbReference>
<dbReference type="RefSeq" id="WP_147231160.1">
    <property type="nucleotide sequence ID" value="NZ_VOSB01000004.1"/>
</dbReference>
<evidence type="ECO:0000313" key="2">
    <source>
        <dbReference type="EMBL" id="TXE19436.1"/>
    </source>
</evidence>
<dbReference type="STRING" id="1123037.GCA_000425305_03146"/>
<dbReference type="PROSITE" id="PS51688">
    <property type="entry name" value="ICA"/>
    <property type="match status" value="1"/>
</dbReference>
<proteinExistence type="predicted"/>
<name>A0A5C7BAG5_9FLAO</name>
<evidence type="ECO:0000313" key="3">
    <source>
        <dbReference type="Proteomes" id="UP000321938"/>
    </source>
</evidence>
<dbReference type="Gene3D" id="1.10.10.10">
    <property type="entry name" value="Winged helix-like DNA-binding domain superfamily/Winged helix DNA-binding domain"/>
    <property type="match status" value="1"/>
</dbReference>
<dbReference type="OrthoDB" id="1399757at2"/>
<dbReference type="InterPro" id="IPR030392">
    <property type="entry name" value="S74_ICA"/>
</dbReference>
<accession>A0A5C7BAG5</accession>
<feature type="domain" description="Peptidase S74" evidence="1">
    <location>
        <begin position="186"/>
        <end position="282"/>
    </location>
</feature>
<reference evidence="2 3" key="1">
    <citation type="submission" date="2019-08" db="EMBL/GenBank/DDBJ databases">
        <title>Genome of Psychroserpens burtonensis ACAM 167.</title>
        <authorList>
            <person name="Bowman J.P."/>
        </authorList>
    </citation>
    <scope>NUCLEOTIDE SEQUENCE [LARGE SCALE GENOMIC DNA]</scope>
    <source>
        <strain evidence="2 3">ACAM 167</strain>
    </source>
</reference>
<comment type="caution">
    <text evidence="2">The sequence shown here is derived from an EMBL/GenBank/DDBJ whole genome shotgun (WGS) entry which is preliminary data.</text>
</comment>
<evidence type="ECO:0000259" key="1">
    <source>
        <dbReference type="PROSITE" id="PS51688"/>
    </source>
</evidence>
<sequence>MYDLDDDGVIDIYENNAYNIRLHGNGASIFNEQGIASNDFRIESNTQANMFFIDAGADRIGIRTNTPTNMLQMTNGGVNVGAAAMAAFDNSGLEGVSVSGYNRDVTNGYNGIEGVTNYSGTAFSAAGVFGLAINNTLTNTAVGVRGTINGREGIGVLGTRENGAGGGWAGLFLEDLGYTGFFGAASDKRLKKDIEPLNDALDIIAQLNPVTYHFDLEKYPYMGLNTEKEYGFIAQEVREILPEITRDKRLPTNATKEVKQNQPLKNESEIFVILDYTRIIPI</sequence>
<dbReference type="AlphaFoldDB" id="A0A5C7BAG5"/>